<dbReference type="AlphaFoldDB" id="A0A9W8JPI7"/>
<keyword evidence="10 13" id="KW-0408">Iron</keyword>
<evidence type="ECO:0008006" key="16">
    <source>
        <dbReference type="Google" id="ProtNLM"/>
    </source>
</evidence>
<dbReference type="OrthoDB" id="1470350at2759"/>
<keyword evidence="5 13" id="KW-0349">Heme</keyword>
<feature type="binding site" description="axial binding residue" evidence="13">
    <location>
        <position position="403"/>
    </location>
    <ligand>
        <name>heme</name>
        <dbReference type="ChEBI" id="CHEBI:30413"/>
    </ligand>
    <ligandPart>
        <name>Fe</name>
        <dbReference type="ChEBI" id="CHEBI:18248"/>
    </ligandPart>
</feature>
<evidence type="ECO:0000313" key="14">
    <source>
        <dbReference type="EMBL" id="KAJ3491215.1"/>
    </source>
</evidence>
<sequence length="466" mass="52578">MDLKAMNHILTNNYIYQKSERTIYSLKRLMGEDKGVLAAEGDTHKRQNPAFGPQQIRELTEIFVEKSLELRDSWNKEIAKQNLDERVKVDALSWLSRTTLDVIGLAASYMSSSGFNYKFDALSDGPEKNELSNAFASVFKANNEVNIIPFLRRRFKWLRWLPAESDAEARTATTTMKRIGKQILEDSKAALADDGRLKNAGPGNEKNRWQSRNLLSLLVRANTMPDLSENQRLSDEDVLARKNVNVPRGRPRDYEATTTWALFALSQHSTIQSALRSELATISTDNPSMDDLNSLPYLDAVVRETLRLYPPVPSTARVAVQDDVIPLATPFVDRKGVERNQVHIRKGQVVLIPIVTINRAKPIWGEDAMEFKPERWANLPDTAGAVPGVWGNMMTFLGGPRACIGYRFSLVEMKALLFTLIRAFEFELAVPSKDIVKRAGMVQRPVLMTDPEKSNQLPLLLWPVAQ</sequence>
<evidence type="ECO:0000256" key="13">
    <source>
        <dbReference type="PIRSR" id="PIRSR602403-1"/>
    </source>
</evidence>
<dbReference type="PANTHER" id="PTHR24305:SF166">
    <property type="entry name" value="CYTOCHROME P450 12A4, MITOCHONDRIAL-RELATED"/>
    <property type="match status" value="1"/>
</dbReference>
<evidence type="ECO:0000256" key="11">
    <source>
        <dbReference type="ARBA" id="ARBA00023033"/>
    </source>
</evidence>
<evidence type="ECO:0000256" key="6">
    <source>
        <dbReference type="ARBA" id="ARBA00022692"/>
    </source>
</evidence>
<dbReference type="Proteomes" id="UP001148786">
    <property type="component" value="Unassembled WGS sequence"/>
</dbReference>
<evidence type="ECO:0000256" key="10">
    <source>
        <dbReference type="ARBA" id="ARBA00023004"/>
    </source>
</evidence>
<comment type="pathway">
    <text evidence="3">Secondary metabolite biosynthesis; terpenoid biosynthesis.</text>
</comment>
<dbReference type="PRINTS" id="PR00385">
    <property type="entry name" value="P450"/>
</dbReference>
<dbReference type="PANTHER" id="PTHR24305">
    <property type="entry name" value="CYTOCHROME P450"/>
    <property type="match status" value="1"/>
</dbReference>
<evidence type="ECO:0000256" key="2">
    <source>
        <dbReference type="ARBA" id="ARBA00004370"/>
    </source>
</evidence>
<keyword evidence="12" id="KW-0472">Membrane</keyword>
<keyword evidence="6" id="KW-0812">Transmembrane</keyword>
<evidence type="ECO:0000256" key="1">
    <source>
        <dbReference type="ARBA" id="ARBA00001971"/>
    </source>
</evidence>
<dbReference type="PRINTS" id="PR00465">
    <property type="entry name" value="EP450IV"/>
</dbReference>
<dbReference type="Pfam" id="PF00067">
    <property type="entry name" value="p450"/>
    <property type="match status" value="1"/>
</dbReference>
<evidence type="ECO:0000256" key="3">
    <source>
        <dbReference type="ARBA" id="ARBA00004721"/>
    </source>
</evidence>
<keyword evidence="15" id="KW-1185">Reference proteome</keyword>
<keyword evidence="9" id="KW-0560">Oxidoreductase</keyword>
<comment type="similarity">
    <text evidence="4">Belongs to the cytochrome P450 family.</text>
</comment>
<name>A0A9W8JPI7_9AGAR</name>
<dbReference type="SUPFAM" id="SSF48264">
    <property type="entry name" value="Cytochrome P450"/>
    <property type="match status" value="1"/>
</dbReference>
<comment type="caution">
    <text evidence="14">The sequence shown here is derived from an EMBL/GenBank/DDBJ whole genome shotgun (WGS) entry which is preliminary data.</text>
</comment>
<evidence type="ECO:0000256" key="5">
    <source>
        <dbReference type="ARBA" id="ARBA00022617"/>
    </source>
</evidence>
<keyword evidence="7 13" id="KW-0479">Metal-binding</keyword>
<keyword evidence="8" id="KW-1133">Transmembrane helix</keyword>
<dbReference type="InterPro" id="IPR036396">
    <property type="entry name" value="Cyt_P450_sf"/>
</dbReference>
<dbReference type="GO" id="GO:0004497">
    <property type="term" value="F:monooxygenase activity"/>
    <property type="evidence" value="ECO:0007669"/>
    <property type="project" value="UniProtKB-KW"/>
</dbReference>
<dbReference type="InterPro" id="IPR050121">
    <property type="entry name" value="Cytochrome_P450_monoxygenase"/>
</dbReference>
<dbReference type="GO" id="GO:0016020">
    <property type="term" value="C:membrane"/>
    <property type="evidence" value="ECO:0007669"/>
    <property type="project" value="UniProtKB-SubCell"/>
</dbReference>
<evidence type="ECO:0000256" key="7">
    <source>
        <dbReference type="ARBA" id="ARBA00022723"/>
    </source>
</evidence>
<evidence type="ECO:0000256" key="4">
    <source>
        <dbReference type="ARBA" id="ARBA00010617"/>
    </source>
</evidence>
<dbReference type="Gene3D" id="1.10.630.10">
    <property type="entry name" value="Cytochrome P450"/>
    <property type="match status" value="1"/>
</dbReference>
<evidence type="ECO:0000256" key="12">
    <source>
        <dbReference type="ARBA" id="ARBA00023136"/>
    </source>
</evidence>
<gene>
    <name evidence="14" type="ORF">NLJ89_g11360</name>
</gene>
<evidence type="ECO:0000256" key="9">
    <source>
        <dbReference type="ARBA" id="ARBA00023002"/>
    </source>
</evidence>
<keyword evidence="11" id="KW-0503">Monooxygenase</keyword>
<dbReference type="InterPro" id="IPR001128">
    <property type="entry name" value="Cyt_P450"/>
</dbReference>
<dbReference type="GO" id="GO:0016705">
    <property type="term" value="F:oxidoreductase activity, acting on paired donors, with incorporation or reduction of molecular oxygen"/>
    <property type="evidence" value="ECO:0007669"/>
    <property type="project" value="InterPro"/>
</dbReference>
<accession>A0A9W8JPI7</accession>
<evidence type="ECO:0000313" key="15">
    <source>
        <dbReference type="Proteomes" id="UP001148786"/>
    </source>
</evidence>
<dbReference type="GO" id="GO:0005506">
    <property type="term" value="F:iron ion binding"/>
    <property type="evidence" value="ECO:0007669"/>
    <property type="project" value="InterPro"/>
</dbReference>
<protein>
    <recommendedName>
        <fullName evidence="16">Cytochrome P450</fullName>
    </recommendedName>
</protein>
<evidence type="ECO:0000256" key="8">
    <source>
        <dbReference type="ARBA" id="ARBA00022989"/>
    </source>
</evidence>
<proteinExistence type="inferred from homology"/>
<comment type="subcellular location">
    <subcellularLocation>
        <location evidence="2">Membrane</location>
    </subcellularLocation>
</comment>
<dbReference type="InterPro" id="IPR002403">
    <property type="entry name" value="Cyt_P450_E_grp-IV"/>
</dbReference>
<reference evidence="14" key="1">
    <citation type="submission" date="2022-07" db="EMBL/GenBank/DDBJ databases">
        <title>Genome Sequence of Agrocybe chaxingu.</title>
        <authorList>
            <person name="Buettner E."/>
        </authorList>
    </citation>
    <scope>NUCLEOTIDE SEQUENCE</scope>
    <source>
        <strain evidence="14">MP-N11</strain>
    </source>
</reference>
<comment type="cofactor">
    <cofactor evidence="1 13">
        <name>heme</name>
        <dbReference type="ChEBI" id="CHEBI:30413"/>
    </cofactor>
</comment>
<organism evidence="14 15">
    <name type="scientific">Agrocybe chaxingu</name>
    <dbReference type="NCBI Taxonomy" id="84603"/>
    <lineage>
        <taxon>Eukaryota</taxon>
        <taxon>Fungi</taxon>
        <taxon>Dikarya</taxon>
        <taxon>Basidiomycota</taxon>
        <taxon>Agaricomycotina</taxon>
        <taxon>Agaricomycetes</taxon>
        <taxon>Agaricomycetidae</taxon>
        <taxon>Agaricales</taxon>
        <taxon>Agaricineae</taxon>
        <taxon>Strophariaceae</taxon>
        <taxon>Agrocybe</taxon>
    </lineage>
</organism>
<dbReference type="EMBL" id="JANKHO010002558">
    <property type="protein sequence ID" value="KAJ3491215.1"/>
    <property type="molecule type" value="Genomic_DNA"/>
</dbReference>
<dbReference type="CDD" id="cd11069">
    <property type="entry name" value="CYP_FUM15-like"/>
    <property type="match status" value="1"/>
</dbReference>
<dbReference type="GO" id="GO:0020037">
    <property type="term" value="F:heme binding"/>
    <property type="evidence" value="ECO:0007669"/>
    <property type="project" value="InterPro"/>
</dbReference>